<name>A0A1H8CBA6_9BACL</name>
<dbReference type="AlphaFoldDB" id="A0A1H8CBA6"/>
<evidence type="ECO:0000313" key="5">
    <source>
        <dbReference type="EMBL" id="SEM92242.1"/>
    </source>
</evidence>
<dbReference type="Pfam" id="PF01037">
    <property type="entry name" value="AsnC_trans_reg"/>
    <property type="match status" value="1"/>
</dbReference>
<evidence type="ECO:0000259" key="4">
    <source>
        <dbReference type="Pfam" id="PF01037"/>
    </source>
</evidence>
<reference evidence="5 6" key="1">
    <citation type="submission" date="2016-10" db="EMBL/GenBank/DDBJ databases">
        <authorList>
            <person name="de Groot N.N."/>
        </authorList>
    </citation>
    <scope>NUCLEOTIDE SEQUENCE [LARGE SCALE GENOMIC DNA]</scope>
    <source>
        <strain evidence="5 6">DSM 46701</strain>
    </source>
</reference>
<dbReference type="PRINTS" id="PR00033">
    <property type="entry name" value="HTHASNC"/>
</dbReference>
<keyword evidence="3" id="KW-0804">Transcription</keyword>
<dbReference type="InterPro" id="IPR011008">
    <property type="entry name" value="Dimeric_a/b-barrel"/>
</dbReference>
<evidence type="ECO:0000313" key="6">
    <source>
        <dbReference type="Proteomes" id="UP000199695"/>
    </source>
</evidence>
<dbReference type="EMBL" id="FOCQ01000003">
    <property type="protein sequence ID" value="SEM92242.1"/>
    <property type="molecule type" value="Genomic_DNA"/>
</dbReference>
<evidence type="ECO:0000256" key="1">
    <source>
        <dbReference type="ARBA" id="ARBA00023015"/>
    </source>
</evidence>
<dbReference type="Gene3D" id="3.30.70.920">
    <property type="match status" value="1"/>
</dbReference>
<keyword evidence="6" id="KW-1185">Reference proteome</keyword>
<dbReference type="Proteomes" id="UP000199695">
    <property type="component" value="Unassembled WGS sequence"/>
</dbReference>
<dbReference type="Gene3D" id="1.10.10.10">
    <property type="entry name" value="Winged helix-like DNA-binding domain superfamily/Winged helix DNA-binding domain"/>
    <property type="match status" value="1"/>
</dbReference>
<dbReference type="GO" id="GO:0043565">
    <property type="term" value="F:sequence-specific DNA binding"/>
    <property type="evidence" value="ECO:0007669"/>
    <property type="project" value="InterPro"/>
</dbReference>
<organism evidence="5 6">
    <name type="scientific">Lihuaxuella thermophila</name>
    <dbReference type="NCBI Taxonomy" id="1173111"/>
    <lineage>
        <taxon>Bacteria</taxon>
        <taxon>Bacillati</taxon>
        <taxon>Bacillota</taxon>
        <taxon>Bacilli</taxon>
        <taxon>Bacillales</taxon>
        <taxon>Thermoactinomycetaceae</taxon>
        <taxon>Lihuaxuella</taxon>
    </lineage>
</organism>
<dbReference type="PANTHER" id="PTHR43413">
    <property type="entry name" value="TRANSCRIPTIONAL REGULATOR, ASNC FAMILY"/>
    <property type="match status" value="1"/>
</dbReference>
<gene>
    <name evidence="5" type="ORF">SAMN05444955_103183</name>
</gene>
<dbReference type="Pfam" id="PF13412">
    <property type="entry name" value="HTH_24"/>
    <property type="match status" value="1"/>
</dbReference>
<sequence>MSEHLQHEILSLLKENSRLETEKIAHMLGESKEKVEQIIQELEKTGIIVKYGAVINWQKSEKPKVSALIDVKVAPQRGYGFDALARRIYRFPEVRSVYLMSGAYDLSVELEVDSMEAVGRFVTEKLATLDSVMGTTTHFVMKKYKEDGVILDDPEKDERLVITP</sequence>
<keyword evidence="2 5" id="KW-0238">DNA-binding</keyword>
<feature type="domain" description="Transcription regulator AsnC/Lrp ligand binding" evidence="4">
    <location>
        <begin position="69"/>
        <end position="142"/>
    </location>
</feature>
<protein>
    <submittedName>
        <fullName evidence="5">DNA-binding transcriptional regulator, Lrp family</fullName>
    </submittedName>
</protein>
<dbReference type="SMART" id="SM00344">
    <property type="entry name" value="HTH_ASNC"/>
    <property type="match status" value="1"/>
</dbReference>
<dbReference type="InterPro" id="IPR000485">
    <property type="entry name" value="AsnC-type_HTH_dom"/>
</dbReference>
<accession>A0A1H8CBA6</accession>
<dbReference type="STRING" id="1173111.SAMN05444955_103183"/>
<dbReference type="OrthoDB" id="66249at2"/>
<keyword evidence="1" id="KW-0805">Transcription regulation</keyword>
<evidence type="ECO:0000256" key="3">
    <source>
        <dbReference type="ARBA" id="ARBA00023163"/>
    </source>
</evidence>
<evidence type="ECO:0000256" key="2">
    <source>
        <dbReference type="ARBA" id="ARBA00023125"/>
    </source>
</evidence>
<dbReference type="InterPro" id="IPR050684">
    <property type="entry name" value="HTH-Siroheme_Decarb"/>
</dbReference>
<dbReference type="SUPFAM" id="SSF54909">
    <property type="entry name" value="Dimeric alpha+beta barrel"/>
    <property type="match status" value="1"/>
</dbReference>
<dbReference type="RefSeq" id="WP_089965761.1">
    <property type="nucleotide sequence ID" value="NZ_FOCQ01000003.1"/>
</dbReference>
<dbReference type="SUPFAM" id="SSF46785">
    <property type="entry name" value="Winged helix' DNA-binding domain"/>
    <property type="match status" value="1"/>
</dbReference>
<dbReference type="InterPro" id="IPR036390">
    <property type="entry name" value="WH_DNA-bd_sf"/>
</dbReference>
<dbReference type="InterPro" id="IPR019887">
    <property type="entry name" value="Tscrpt_reg_AsnC/Lrp_C"/>
</dbReference>
<dbReference type="PANTHER" id="PTHR43413:SF7">
    <property type="entry name" value="HTH-TYPE TRANSCRIPTIONAL REGULATOR PTR2"/>
    <property type="match status" value="1"/>
</dbReference>
<dbReference type="InterPro" id="IPR036388">
    <property type="entry name" value="WH-like_DNA-bd_sf"/>
</dbReference>
<proteinExistence type="predicted"/>
<dbReference type="InterPro" id="IPR019888">
    <property type="entry name" value="Tscrpt_reg_AsnC-like"/>
</dbReference>